<name>A0A9P5TKB5_GYMJU</name>
<keyword evidence="4" id="KW-1185">Reference proteome</keyword>
<keyword evidence="2" id="KW-0812">Transmembrane</keyword>
<organism evidence="3 4">
    <name type="scientific">Gymnopilus junonius</name>
    <name type="common">Spectacular rustgill mushroom</name>
    <name type="synonym">Gymnopilus spectabilis subsp. junonius</name>
    <dbReference type="NCBI Taxonomy" id="109634"/>
    <lineage>
        <taxon>Eukaryota</taxon>
        <taxon>Fungi</taxon>
        <taxon>Dikarya</taxon>
        <taxon>Basidiomycota</taxon>
        <taxon>Agaricomycotina</taxon>
        <taxon>Agaricomycetes</taxon>
        <taxon>Agaricomycetidae</taxon>
        <taxon>Agaricales</taxon>
        <taxon>Agaricineae</taxon>
        <taxon>Hymenogastraceae</taxon>
        <taxon>Gymnopilus</taxon>
    </lineage>
</organism>
<accession>A0A9P5TKB5</accession>
<reference evidence="3" key="1">
    <citation type="submission" date="2020-11" db="EMBL/GenBank/DDBJ databases">
        <authorList>
            <consortium name="DOE Joint Genome Institute"/>
            <person name="Ahrendt S."/>
            <person name="Riley R."/>
            <person name="Andreopoulos W."/>
            <person name="LaButti K."/>
            <person name="Pangilinan J."/>
            <person name="Ruiz-duenas F.J."/>
            <person name="Barrasa J.M."/>
            <person name="Sanchez-Garcia M."/>
            <person name="Camarero S."/>
            <person name="Miyauchi S."/>
            <person name="Serrano A."/>
            <person name="Linde D."/>
            <person name="Babiker R."/>
            <person name="Drula E."/>
            <person name="Ayuso-Fernandez I."/>
            <person name="Pacheco R."/>
            <person name="Padilla G."/>
            <person name="Ferreira P."/>
            <person name="Barriuso J."/>
            <person name="Kellner H."/>
            <person name="Castanera R."/>
            <person name="Alfaro M."/>
            <person name="Ramirez L."/>
            <person name="Pisabarro A.G."/>
            <person name="Kuo A."/>
            <person name="Tritt A."/>
            <person name="Lipzen A."/>
            <person name="He G."/>
            <person name="Yan M."/>
            <person name="Ng V."/>
            <person name="Cullen D."/>
            <person name="Martin F."/>
            <person name="Rosso M.-N."/>
            <person name="Henrissat B."/>
            <person name="Hibbett D."/>
            <person name="Martinez A.T."/>
            <person name="Grigoriev I.V."/>
        </authorList>
    </citation>
    <scope>NUCLEOTIDE SEQUENCE</scope>
    <source>
        <strain evidence="3">AH 44721</strain>
    </source>
</reference>
<dbReference type="OrthoDB" id="2927019at2759"/>
<keyword evidence="2" id="KW-0472">Membrane</keyword>
<gene>
    <name evidence="3" type="ORF">CPB84DRAFT_1788362</name>
</gene>
<feature type="transmembrane region" description="Helical" evidence="2">
    <location>
        <begin position="46"/>
        <end position="67"/>
    </location>
</feature>
<evidence type="ECO:0008006" key="5">
    <source>
        <dbReference type="Google" id="ProtNLM"/>
    </source>
</evidence>
<evidence type="ECO:0000313" key="3">
    <source>
        <dbReference type="EMBL" id="KAF8885373.1"/>
    </source>
</evidence>
<feature type="transmembrane region" description="Helical" evidence="2">
    <location>
        <begin position="6"/>
        <end position="25"/>
    </location>
</feature>
<evidence type="ECO:0000313" key="4">
    <source>
        <dbReference type="Proteomes" id="UP000724874"/>
    </source>
</evidence>
<dbReference type="EMBL" id="JADNYJ010000102">
    <property type="protein sequence ID" value="KAF8885373.1"/>
    <property type="molecule type" value="Genomic_DNA"/>
</dbReference>
<feature type="region of interest" description="Disordered" evidence="1">
    <location>
        <begin position="146"/>
        <end position="168"/>
    </location>
</feature>
<dbReference type="AlphaFoldDB" id="A0A9P5TKB5"/>
<evidence type="ECO:0000256" key="1">
    <source>
        <dbReference type="SAM" id="MobiDB-lite"/>
    </source>
</evidence>
<feature type="compositionally biased region" description="Low complexity" evidence="1">
    <location>
        <begin position="148"/>
        <end position="168"/>
    </location>
</feature>
<keyword evidence="2" id="KW-1133">Transmembrane helix</keyword>
<dbReference type="Proteomes" id="UP000724874">
    <property type="component" value="Unassembled WGS sequence"/>
</dbReference>
<proteinExistence type="predicted"/>
<sequence length="168" mass="19243">MNNERLLLFLFPLFLSFNFKFYLHLLNWDTGIQRMNVSANSRFCRVISLFKLFAVVLFCMTCLLDGASARPHDHDQIARARRELEMTKTEAMGMGTGMKRTLERATRIEPAQPEPELRTNAARMAAGLPPLRPKKLYYRHRPSHVRVDSPSSVVPSPSLTLVLPTQKD</sequence>
<evidence type="ECO:0000256" key="2">
    <source>
        <dbReference type="SAM" id="Phobius"/>
    </source>
</evidence>
<protein>
    <recommendedName>
        <fullName evidence="5">Transmembrane protein</fullName>
    </recommendedName>
</protein>
<comment type="caution">
    <text evidence="3">The sequence shown here is derived from an EMBL/GenBank/DDBJ whole genome shotgun (WGS) entry which is preliminary data.</text>
</comment>